<dbReference type="Proteomes" id="UP001249851">
    <property type="component" value="Unassembled WGS sequence"/>
</dbReference>
<dbReference type="Gene3D" id="2.60.40.10">
    <property type="entry name" value="Immunoglobulins"/>
    <property type="match status" value="2"/>
</dbReference>
<reference evidence="9" key="1">
    <citation type="journal article" date="2023" name="G3 (Bethesda)">
        <title>Whole genome assembly and annotation of the endangered Caribbean coral Acropora cervicornis.</title>
        <authorList>
            <person name="Selwyn J.D."/>
            <person name="Vollmer S.V."/>
        </authorList>
    </citation>
    <scope>NUCLEOTIDE SEQUENCE</scope>
    <source>
        <strain evidence="9">K2</strain>
    </source>
</reference>
<dbReference type="GO" id="GO:0003341">
    <property type="term" value="P:cilium movement"/>
    <property type="evidence" value="ECO:0007669"/>
    <property type="project" value="TreeGrafter"/>
</dbReference>
<accession>A0AAD9QG05</accession>
<keyword evidence="3" id="KW-0963">Cytoplasm</keyword>
<feature type="domain" description="HYDIN/VesB/CFA65-like Ig-like" evidence="7">
    <location>
        <begin position="205"/>
        <end position="298"/>
    </location>
</feature>
<evidence type="ECO:0000313" key="9">
    <source>
        <dbReference type="EMBL" id="KAK2560623.1"/>
    </source>
</evidence>
<protein>
    <submittedName>
        <fullName evidence="9">Hydrocephalus-inducing protein-like protein</fullName>
    </submittedName>
</protein>
<keyword evidence="5" id="KW-0966">Cell projection</keyword>
<dbReference type="InterPro" id="IPR059041">
    <property type="entry name" value="Ig_DLEC1_1"/>
</dbReference>
<dbReference type="PANTHER" id="PTHR23053">
    <property type="entry name" value="DLEC1 DELETED IN LUNG AND ESOPHAGEAL CANCER 1"/>
    <property type="match status" value="1"/>
</dbReference>
<dbReference type="PANTHER" id="PTHR23053:SF0">
    <property type="entry name" value="HYDROCEPHALUS-INDUCING PROTEIN HOMOLOG"/>
    <property type="match status" value="1"/>
</dbReference>
<dbReference type="GO" id="GO:0005930">
    <property type="term" value="C:axoneme"/>
    <property type="evidence" value="ECO:0007669"/>
    <property type="project" value="TreeGrafter"/>
</dbReference>
<evidence type="ECO:0000313" key="10">
    <source>
        <dbReference type="Proteomes" id="UP001249851"/>
    </source>
</evidence>
<evidence type="ECO:0000256" key="1">
    <source>
        <dbReference type="ARBA" id="ARBA00004138"/>
    </source>
</evidence>
<dbReference type="Pfam" id="PF23277">
    <property type="entry name" value="Ig_Dlec1_1"/>
    <property type="match status" value="1"/>
</dbReference>
<name>A0AAD9QG05_ACRCE</name>
<feature type="domain" description="Deleted in lung and esophageal cancer protein 1 Ig-like" evidence="8">
    <location>
        <begin position="105"/>
        <end position="202"/>
    </location>
</feature>
<dbReference type="InterPro" id="IPR033305">
    <property type="entry name" value="Hydin-like"/>
</dbReference>
<gene>
    <name evidence="9" type="ORF">P5673_016364</name>
</gene>
<evidence type="ECO:0000256" key="4">
    <source>
        <dbReference type="ARBA" id="ARBA00023069"/>
    </source>
</evidence>
<feature type="compositionally biased region" description="Gly residues" evidence="6">
    <location>
        <begin position="1"/>
        <end position="12"/>
    </location>
</feature>
<dbReference type="GO" id="GO:1904158">
    <property type="term" value="P:axonemal central apparatus assembly"/>
    <property type="evidence" value="ECO:0007669"/>
    <property type="project" value="TreeGrafter"/>
</dbReference>
<dbReference type="EMBL" id="JARQWQ010000035">
    <property type="protein sequence ID" value="KAK2560623.1"/>
    <property type="molecule type" value="Genomic_DNA"/>
</dbReference>
<evidence type="ECO:0000256" key="2">
    <source>
        <dbReference type="ARBA" id="ARBA00004496"/>
    </source>
</evidence>
<evidence type="ECO:0000256" key="6">
    <source>
        <dbReference type="SAM" id="MobiDB-lite"/>
    </source>
</evidence>
<evidence type="ECO:0000259" key="7">
    <source>
        <dbReference type="Pfam" id="PF22544"/>
    </source>
</evidence>
<sequence>MLQGKLRGGGLRGEVQSTVRESYGGKATSNFKSRVVHPRNPKLVKGRPEDDKQAPSAYMAEMALTTDERLKLTYEMRVPQIIELLDMSEQSLQKFTTMDIEEPLFQPFPSDIVFQNFEPFQTCEVPLQLRNNDKVARLVKVTQTDSPYFKIISPHDVGHKVAPGMDTVFIIQFTPDEKKDYTHELICITEREKFLIPVKGIGARAILDFPDEISFGTCPVKYATTKTLLVRNVGRIEAKFELSVWEPFFVTPDSGRIAVGESMQIHVDFKALQTGDHSRHMILHYDTGEDIYINMYGAAIDYNVRLDKNTVKLENTFISCTSQRFYMDLEMEENMEKDEFFEECLNDPTLRDQLSIMRRKFKDKSQV</sequence>
<evidence type="ECO:0000256" key="5">
    <source>
        <dbReference type="ARBA" id="ARBA00023273"/>
    </source>
</evidence>
<feature type="region of interest" description="Disordered" evidence="6">
    <location>
        <begin position="1"/>
        <end position="29"/>
    </location>
</feature>
<reference evidence="9" key="2">
    <citation type="journal article" date="2023" name="Science">
        <title>Genomic signatures of disease resistance in endangered staghorn corals.</title>
        <authorList>
            <person name="Vollmer S.V."/>
            <person name="Selwyn J.D."/>
            <person name="Despard B.A."/>
            <person name="Roesel C.L."/>
        </authorList>
    </citation>
    <scope>NUCLEOTIDE SEQUENCE</scope>
    <source>
        <strain evidence="9">K2</strain>
    </source>
</reference>
<comment type="caution">
    <text evidence="9">The sequence shown here is derived from an EMBL/GenBank/DDBJ whole genome shotgun (WGS) entry which is preliminary data.</text>
</comment>
<proteinExistence type="predicted"/>
<organism evidence="9 10">
    <name type="scientific">Acropora cervicornis</name>
    <name type="common">Staghorn coral</name>
    <dbReference type="NCBI Taxonomy" id="6130"/>
    <lineage>
        <taxon>Eukaryota</taxon>
        <taxon>Metazoa</taxon>
        <taxon>Cnidaria</taxon>
        <taxon>Anthozoa</taxon>
        <taxon>Hexacorallia</taxon>
        <taxon>Scleractinia</taxon>
        <taxon>Astrocoeniina</taxon>
        <taxon>Acroporidae</taxon>
        <taxon>Acropora</taxon>
    </lineage>
</organism>
<dbReference type="InterPro" id="IPR013783">
    <property type="entry name" value="Ig-like_fold"/>
</dbReference>
<evidence type="ECO:0000256" key="3">
    <source>
        <dbReference type="ARBA" id="ARBA00022490"/>
    </source>
</evidence>
<evidence type="ECO:0000259" key="8">
    <source>
        <dbReference type="Pfam" id="PF23277"/>
    </source>
</evidence>
<keyword evidence="4" id="KW-0969">Cilium</keyword>
<dbReference type="AlphaFoldDB" id="A0AAD9QG05"/>
<dbReference type="Pfam" id="PF22544">
    <property type="entry name" value="HYDIN_VesB_CFA65-like_Ig"/>
    <property type="match status" value="1"/>
</dbReference>
<keyword evidence="10" id="KW-1185">Reference proteome</keyword>
<comment type="subcellular location">
    <subcellularLocation>
        <location evidence="1">Cell projection</location>
        <location evidence="1">Cilium</location>
    </subcellularLocation>
    <subcellularLocation>
        <location evidence="2">Cytoplasm</location>
    </subcellularLocation>
</comment>
<dbReference type="InterPro" id="IPR053879">
    <property type="entry name" value="HYDIN_VesB_CFA65-like_Ig"/>
</dbReference>